<dbReference type="Proteomes" id="UP000009022">
    <property type="component" value="Unassembled WGS sequence"/>
</dbReference>
<name>B3RZZ2_TRIAD</name>
<dbReference type="RefSeq" id="XP_002113825.1">
    <property type="nucleotide sequence ID" value="XM_002113789.1"/>
</dbReference>
<reference evidence="1 2" key="1">
    <citation type="journal article" date="2008" name="Nature">
        <title>The Trichoplax genome and the nature of placozoans.</title>
        <authorList>
            <person name="Srivastava M."/>
            <person name="Begovic E."/>
            <person name="Chapman J."/>
            <person name="Putnam N.H."/>
            <person name="Hellsten U."/>
            <person name="Kawashima T."/>
            <person name="Kuo A."/>
            <person name="Mitros T."/>
            <person name="Salamov A."/>
            <person name="Carpenter M.L."/>
            <person name="Signorovitch A.Y."/>
            <person name="Moreno M.A."/>
            <person name="Kamm K."/>
            <person name="Grimwood J."/>
            <person name="Schmutz J."/>
            <person name="Shapiro H."/>
            <person name="Grigoriev I.V."/>
            <person name="Buss L.W."/>
            <person name="Schierwater B."/>
            <person name="Dellaporta S.L."/>
            <person name="Rokhsar D.S."/>
        </authorList>
    </citation>
    <scope>NUCLEOTIDE SEQUENCE [LARGE SCALE GENOMIC DNA]</scope>
    <source>
        <strain evidence="1 2">Grell-BS-1999</strain>
    </source>
</reference>
<dbReference type="AlphaFoldDB" id="B3RZZ2"/>
<dbReference type="InParanoid" id="B3RZZ2"/>
<protein>
    <submittedName>
        <fullName evidence="1">Uncharacterized protein</fullName>
    </submittedName>
</protein>
<dbReference type="GeneID" id="6755037"/>
<dbReference type="KEGG" id="tad:TRIADDRAFT_57625"/>
<keyword evidence="2" id="KW-1185">Reference proteome</keyword>
<evidence type="ECO:0000313" key="2">
    <source>
        <dbReference type="Proteomes" id="UP000009022"/>
    </source>
</evidence>
<organism evidence="1 2">
    <name type="scientific">Trichoplax adhaerens</name>
    <name type="common">Trichoplax reptans</name>
    <dbReference type="NCBI Taxonomy" id="10228"/>
    <lineage>
        <taxon>Eukaryota</taxon>
        <taxon>Metazoa</taxon>
        <taxon>Placozoa</taxon>
        <taxon>Uniplacotomia</taxon>
        <taxon>Trichoplacea</taxon>
        <taxon>Trichoplacidae</taxon>
        <taxon>Trichoplax</taxon>
    </lineage>
</organism>
<evidence type="ECO:0000313" key="1">
    <source>
        <dbReference type="EMBL" id="EDV24299.1"/>
    </source>
</evidence>
<dbReference type="CTD" id="6755037"/>
<sequence>MSWVLIEAILNDLLKYTVIVTIRRHRLSCRTFPPYFQFVIAKRFLQVTSKNTEKKILMNARISCVKEIVPAQLVVTTAGVQLILQNRRCLYLAISLRKYCRRQRCISRFDSELDNSTHNLCYRLVCLMEHLLMKIVTYDTALSFSSSDGASFNGNSYLRYYINALKEYLNNKVERFAVLAFNMQTYSKVCNCYSKGRTIHMLRVYQ</sequence>
<accession>B3RZZ2</accession>
<dbReference type="HOGENOM" id="CLU_1333478_0_0_1"/>
<dbReference type="EMBL" id="DS985246">
    <property type="protein sequence ID" value="EDV24299.1"/>
    <property type="molecule type" value="Genomic_DNA"/>
</dbReference>
<gene>
    <name evidence="1" type="ORF">TRIADDRAFT_57625</name>
</gene>
<proteinExistence type="predicted"/>